<keyword evidence="2" id="KW-1185">Reference proteome</keyword>
<proteinExistence type="predicted"/>
<evidence type="ECO:0000313" key="2">
    <source>
        <dbReference type="Proteomes" id="UP000650081"/>
    </source>
</evidence>
<sequence length="416" mass="48285">MNNPISLLSLANFTIFLSLSAVFLGCRHTFTPQLTDDSVEVIALGEFEKLNFKETFVINRYVPLLSVEGMEYLHKIDKVRIYEDDIYVLQEQLDRTLFKFSSEGIMRKSIDGVNAIDKKFYAVNDFVVRNNEVVLTDRLQSQIIFYDRDLNYLRHLDLNLPNGLVNLNFLPSGKIVARPVIENGEPSSLYLNSPENPAVFMPMIGFKGIAQTPAALDRVMMYETFFPSASFNSMLYADLWHGNIWEVDETGVKEKYRVEIPKSLQFSQEELQAMEHMNAEEILYHTLNLKREKFILFDQIFENEEMLIISFTRPWRRNLIIKNKITGKIEYKAIHFDDLTPNNIDQSLPLKYLIGFTDTGELIFYHDAEEFKNRADAMKYEHPSNHQFTSEETQFLAAANQINENCSVVLTFVSIR</sequence>
<dbReference type="Proteomes" id="UP000650081">
    <property type="component" value="Unassembled WGS sequence"/>
</dbReference>
<dbReference type="EMBL" id="JACSIT010000142">
    <property type="protein sequence ID" value="MBC6995978.1"/>
    <property type="molecule type" value="Genomic_DNA"/>
</dbReference>
<protein>
    <recommendedName>
        <fullName evidence="3">6-bladed beta-propeller</fullName>
    </recommendedName>
</protein>
<dbReference type="RefSeq" id="WP_187468004.1">
    <property type="nucleotide sequence ID" value="NZ_JACSIT010000142.1"/>
</dbReference>
<gene>
    <name evidence="1" type="ORF">H9S92_17550</name>
</gene>
<name>A0A923PKT3_9BACT</name>
<accession>A0A923PKT3</accession>
<evidence type="ECO:0000313" key="1">
    <source>
        <dbReference type="EMBL" id="MBC6995978.1"/>
    </source>
</evidence>
<reference evidence="1" key="1">
    <citation type="submission" date="2020-08" db="EMBL/GenBank/DDBJ databases">
        <title>Lewinella bacteria from marine environments.</title>
        <authorList>
            <person name="Zhong Y."/>
        </authorList>
    </citation>
    <scope>NUCLEOTIDE SEQUENCE</scope>
    <source>
        <strain evidence="1">KCTC 42187</strain>
    </source>
</reference>
<comment type="caution">
    <text evidence="1">The sequence shown here is derived from an EMBL/GenBank/DDBJ whole genome shotgun (WGS) entry which is preliminary data.</text>
</comment>
<evidence type="ECO:0008006" key="3">
    <source>
        <dbReference type="Google" id="ProtNLM"/>
    </source>
</evidence>
<dbReference type="AlphaFoldDB" id="A0A923PKT3"/>
<organism evidence="1 2">
    <name type="scientific">Neolewinella lacunae</name>
    <dbReference type="NCBI Taxonomy" id="1517758"/>
    <lineage>
        <taxon>Bacteria</taxon>
        <taxon>Pseudomonadati</taxon>
        <taxon>Bacteroidota</taxon>
        <taxon>Saprospiria</taxon>
        <taxon>Saprospirales</taxon>
        <taxon>Lewinellaceae</taxon>
        <taxon>Neolewinella</taxon>
    </lineage>
</organism>